<dbReference type="AlphaFoldDB" id="A0A1A7NZ43"/>
<keyword evidence="3" id="KW-1185">Reference proteome</keyword>
<evidence type="ECO:0000313" key="3">
    <source>
        <dbReference type="Proteomes" id="UP000092649"/>
    </source>
</evidence>
<dbReference type="EMBL" id="JTJL01000028">
    <property type="protein sequence ID" value="OBW94264.1"/>
    <property type="molecule type" value="Genomic_DNA"/>
</dbReference>
<sequence length="131" mass="15518">MKQIEHNEDTRKERDKKDICENVVMIAAGIFLVGLSFWLVKPQNFSEYFIALVPMLVLLFIQVAIYMGIWMAFFKGIEYILQRFIKRDISCGLFEKLHQSNHPIIKRFVGILIALPMMYIFVLLMDWLWGK</sequence>
<keyword evidence="1" id="KW-0472">Membrane</keyword>
<keyword evidence="1" id="KW-0812">Transmembrane</keyword>
<name>A0A1A7NZ43_9PAST</name>
<keyword evidence="1" id="KW-1133">Transmembrane helix</keyword>
<organism evidence="2 3">
    <name type="scientific">Gallibacterium salpingitidis</name>
    <dbReference type="NCBI Taxonomy" id="505341"/>
    <lineage>
        <taxon>Bacteria</taxon>
        <taxon>Pseudomonadati</taxon>
        <taxon>Pseudomonadota</taxon>
        <taxon>Gammaproteobacteria</taxon>
        <taxon>Pasteurellales</taxon>
        <taxon>Pasteurellaceae</taxon>
        <taxon>Gallibacterium</taxon>
    </lineage>
</organism>
<protein>
    <submittedName>
        <fullName evidence="2">Uncharacterized protein</fullName>
    </submittedName>
</protein>
<feature type="transmembrane region" description="Helical" evidence="1">
    <location>
        <begin position="108"/>
        <end position="129"/>
    </location>
</feature>
<accession>A0A1A7NZ43</accession>
<gene>
    <name evidence="2" type="ORF">QS62_06520</name>
</gene>
<dbReference type="Proteomes" id="UP000092649">
    <property type="component" value="Unassembled WGS sequence"/>
</dbReference>
<feature type="transmembrane region" description="Helical" evidence="1">
    <location>
        <begin position="20"/>
        <end position="40"/>
    </location>
</feature>
<evidence type="ECO:0000256" key="1">
    <source>
        <dbReference type="SAM" id="Phobius"/>
    </source>
</evidence>
<feature type="transmembrane region" description="Helical" evidence="1">
    <location>
        <begin position="52"/>
        <end position="74"/>
    </location>
</feature>
<reference evidence="2 3" key="1">
    <citation type="submission" date="2014-11" db="EMBL/GenBank/DDBJ databases">
        <title>Pan-genome of Gallibacterium spp.</title>
        <authorList>
            <person name="Kudirkiene E."/>
            <person name="Bojesen A.M."/>
        </authorList>
    </citation>
    <scope>NUCLEOTIDE SEQUENCE [LARGE SCALE GENOMIC DNA]</scope>
    <source>
        <strain evidence="2 3">F150</strain>
    </source>
</reference>
<evidence type="ECO:0000313" key="2">
    <source>
        <dbReference type="EMBL" id="OBW94264.1"/>
    </source>
</evidence>
<proteinExistence type="predicted"/>
<comment type="caution">
    <text evidence="2">The sequence shown here is derived from an EMBL/GenBank/DDBJ whole genome shotgun (WGS) entry which is preliminary data.</text>
</comment>